<dbReference type="InterPro" id="IPR051549">
    <property type="entry name" value="PEP_Utilizing_Enz"/>
</dbReference>
<evidence type="ECO:0000256" key="1">
    <source>
        <dbReference type="ARBA" id="ARBA00022741"/>
    </source>
</evidence>
<dbReference type="Gene3D" id="3.30.470.20">
    <property type="entry name" value="ATP-grasp fold, B domain"/>
    <property type="match status" value="1"/>
</dbReference>
<evidence type="ECO:0000313" key="10">
    <source>
        <dbReference type="EMBL" id="SET35043.1"/>
    </source>
</evidence>
<dbReference type="NCBIfam" id="NF041857">
    <property type="entry name" value="RIF_Ptrans_rph"/>
    <property type="match status" value="1"/>
</dbReference>
<dbReference type="STRING" id="426128.SAMN05660297_02148"/>
<proteinExistence type="inferred from homology"/>
<accession>A0A1I0DR50</accession>
<evidence type="ECO:0000256" key="6">
    <source>
        <dbReference type="ARBA" id="ARBA00074400"/>
    </source>
</evidence>
<keyword evidence="1" id="KW-0547">Nucleotide-binding</keyword>
<dbReference type="FunFam" id="3.30.1490.20:FF:000010">
    <property type="entry name" value="Phosphoenolpyruvate synthase"/>
    <property type="match status" value="1"/>
</dbReference>
<dbReference type="OrthoDB" id="9765468at2"/>
<dbReference type="Pfam" id="PF00391">
    <property type="entry name" value="PEP-utilizers"/>
    <property type="match status" value="1"/>
</dbReference>
<dbReference type="NCBIfam" id="NF004878">
    <property type="entry name" value="PRK06241.1-3"/>
    <property type="match status" value="1"/>
</dbReference>
<dbReference type="Gene3D" id="3.50.30.10">
    <property type="entry name" value="Phosphohistidine domain"/>
    <property type="match status" value="1"/>
</dbReference>
<comment type="catalytic activity">
    <reaction evidence="3">
        <text>rifampicin + ATP + H2O = 21-phosphorifampicin + AMP + phosphate + 2 H(+)</text>
        <dbReference type="Rhea" id="RHEA:56304"/>
        <dbReference type="ChEBI" id="CHEBI:15377"/>
        <dbReference type="ChEBI" id="CHEBI:15378"/>
        <dbReference type="ChEBI" id="CHEBI:30616"/>
        <dbReference type="ChEBI" id="CHEBI:43474"/>
        <dbReference type="ChEBI" id="CHEBI:71365"/>
        <dbReference type="ChEBI" id="CHEBI:140195"/>
        <dbReference type="ChEBI" id="CHEBI:456215"/>
        <dbReference type="EC" id="2.7.9.6"/>
    </reaction>
    <physiologicalReaction direction="left-to-right" evidence="3">
        <dbReference type="Rhea" id="RHEA:56305"/>
    </physiologicalReaction>
</comment>
<name>A0A1I0DR50_9FIRM</name>
<keyword evidence="10" id="KW-0670">Pyruvate</keyword>
<dbReference type="InterPro" id="IPR002192">
    <property type="entry name" value="PPDK_AMP/ATP-bd"/>
</dbReference>
<organism evidence="10 11">
    <name type="scientific">Natronincola peptidivorans</name>
    <dbReference type="NCBI Taxonomy" id="426128"/>
    <lineage>
        <taxon>Bacteria</taxon>
        <taxon>Bacillati</taxon>
        <taxon>Bacillota</taxon>
        <taxon>Clostridia</taxon>
        <taxon>Peptostreptococcales</taxon>
        <taxon>Natronincolaceae</taxon>
        <taxon>Natronincola</taxon>
    </lineage>
</organism>
<dbReference type="Proteomes" id="UP000199568">
    <property type="component" value="Unassembled WGS sequence"/>
</dbReference>
<protein>
    <recommendedName>
        <fullName evidence="6">Rifampicin phosphotransferase</fullName>
        <ecNumber evidence="5">2.7.9.6</ecNumber>
    </recommendedName>
    <alternativeName>
        <fullName evidence="7">Rifampin phosphotransferase</fullName>
    </alternativeName>
</protein>
<dbReference type="SUPFAM" id="SSF52009">
    <property type="entry name" value="Phosphohistidine domain"/>
    <property type="match status" value="1"/>
</dbReference>
<evidence type="ECO:0000256" key="4">
    <source>
        <dbReference type="ARBA" id="ARBA00061332"/>
    </source>
</evidence>
<dbReference type="PANTHER" id="PTHR43615">
    <property type="entry name" value="PHOSPHOENOLPYRUVATE SYNTHASE-RELATED"/>
    <property type="match status" value="1"/>
</dbReference>
<reference evidence="10 11" key="1">
    <citation type="submission" date="2016-10" db="EMBL/GenBank/DDBJ databases">
        <authorList>
            <person name="de Groot N.N."/>
        </authorList>
    </citation>
    <scope>NUCLEOTIDE SEQUENCE [LARGE SCALE GENOMIC DNA]</scope>
    <source>
        <strain evidence="10 11">DSM 18979</strain>
    </source>
</reference>
<dbReference type="AlphaFoldDB" id="A0A1I0DR50"/>
<dbReference type="GO" id="GO:0016301">
    <property type="term" value="F:kinase activity"/>
    <property type="evidence" value="ECO:0007669"/>
    <property type="project" value="InterPro"/>
</dbReference>
<keyword evidence="11" id="KW-1185">Reference proteome</keyword>
<dbReference type="NCBIfam" id="NF004879">
    <property type="entry name" value="PRK06241.1-4"/>
    <property type="match status" value="1"/>
</dbReference>
<dbReference type="InterPro" id="IPR013815">
    <property type="entry name" value="ATP_grasp_subdomain_1"/>
</dbReference>
<dbReference type="GO" id="GO:0005524">
    <property type="term" value="F:ATP binding"/>
    <property type="evidence" value="ECO:0007669"/>
    <property type="project" value="UniProtKB-KW"/>
</dbReference>
<dbReference type="EC" id="2.7.9.6" evidence="5"/>
<evidence type="ECO:0000259" key="8">
    <source>
        <dbReference type="Pfam" id="PF00391"/>
    </source>
</evidence>
<evidence type="ECO:0000256" key="7">
    <source>
        <dbReference type="ARBA" id="ARBA00076136"/>
    </source>
</evidence>
<dbReference type="Gene3D" id="3.30.1490.20">
    <property type="entry name" value="ATP-grasp fold, A domain"/>
    <property type="match status" value="1"/>
</dbReference>
<evidence type="ECO:0000256" key="2">
    <source>
        <dbReference type="ARBA" id="ARBA00022840"/>
    </source>
</evidence>
<feature type="domain" description="Pyruvate phosphate dikinase AMP/ATP-binding" evidence="9">
    <location>
        <begin position="18"/>
        <end position="315"/>
    </location>
</feature>
<keyword evidence="2" id="KW-0067">ATP-binding</keyword>
<dbReference type="PANTHER" id="PTHR43615:SF1">
    <property type="entry name" value="PPDK_N DOMAIN-CONTAINING PROTEIN"/>
    <property type="match status" value="1"/>
</dbReference>
<dbReference type="InterPro" id="IPR036637">
    <property type="entry name" value="Phosphohistidine_dom_sf"/>
</dbReference>
<evidence type="ECO:0000313" key="11">
    <source>
        <dbReference type="Proteomes" id="UP000199568"/>
    </source>
</evidence>
<gene>
    <name evidence="10" type="ORF">SAMN05660297_02148</name>
</gene>
<dbReference type="InterPro" id="IPR008279">
    <property type="entry name" value="PEP-util_enz_mobile_dom"/>
</dbReference>
<dbReference type="SUPFAM" id="SSF56059">
    <property type="entry name" value="Glutathione synthetase ATP-binding domain-like"/>
    <property type="match status" value="1"/>
</dbReference>
<comment type="similarity">
    <text evidence="4">Belongs to the rifampicin phosphotransferase family.</text>
</comment>
<dbReference type="RefSeq" id="WP_090443522.1">
    <property type="nucleotide sequence ID" value="NZ_FOHU01000008.1"/>
</dbReference>
<evidence type="ECO:0000256" key="5">
    <source>
        <dbReference type="ARBA" id="ARBA00066332"/>
    </source>
</evidence>
<dbReference type="FunFam" id="3.50.30.10:FF:000007">
    <property type="entry name" value="Phosphoenolpyruvate synthase"/>
    <property type="match status" value="1"/>
</dbReference>
<dbReference type="Pfam" id="PF01326">
    <property type="entry name" value="PPDK_N"/>
    <property type="match status" value="1"/>
</dbReference>
<evidence type="ECO:0000259" key="9">
    <source>
        <dbReference type="Pfam" id="PF01326"/>
    </source>
</evidence>
<feature type="domain" description="PEP-utilising enzyme mobile" evidence="8">
    <location>
        <begin position="797"/>
        <end position="868"/>
    </location>
</feature>
<dbReference type="EMBL" id="FOHU01000008">
    <property type="protein sequence ID" value="SET35043.1"/>
    <property type="molecule type" value="Genomic_DNA"/>
</dbReference>
<dbReference type="NCBIfam" id="NF004877">
    <property type="entry name" value="PRK06241.1-2"/>
    <property type="match status" value="1"/>
</dbReference>
<evidence type="ECO:0000256" key="3">
    <source>
        <dbReference type="ARBA" id="ARBA00051922"/>
    </source>
</evidence>
<sequence>MKSYVLGFQELDKNKLMIVGGKGANLGELSRIEGIRVPEGFCITTEAYKRIIDNNEEFNALLDQLSVLKLEDRGKIAEISGKIRKVIEEIVIPEEIALVITGYVSTLGEENAYAVRSSATAEDLPTASFAGQQDTYLNIIGKEAILQHVSKCWASLFTERAITYRIQNDFDHRKVYLSVVIQRMILPEAAGILFTADPVNSNRKVLSIDASFGIGEALVSGIVNADIYKVREGSIIDKKIPTKKLGIYALKEGGTEEREIVGDQQNKQTLTDDQILELEQMGRKIEAHFGYPQDIEWCLYEGEFYIVQSRPITTIYPIPEVKDGKNHVYISYGHRQMMTDAMKPLGLTFFQMFFRRFGGVVVEEAGGRMFMDVSHELRSQIKAKILLGSIAKVDILMENALRNVMKRKDFIKSLPSGKSMMSAGSGIGGGLMDAIKFYSKNDPSIVTNLIAKSEDRLHKREEIMSHLSGSDLFDFIDKDMDEFKKAVTNGYGAYFVAMYASDWLNKRMEKWLGEKNVADTLSQSVKNNVTSEMGLELLDVADVARQYPEVMEYFTHANDETFFQDLSKLMGGKEVSEVMESYLKKYGMRCTGETDISRPRWNEKPTTLIAAIMGYVKNFQTGEHKRKFEKDFAEAQGMAENLLSRLENLPGGKKKTQKIEKMISVLRNFAGYREYNKYMLVWYFWIIKQSFLREADKLVKQGSIQDREDIYFLTYDEFKEAVQSGGVDYDRISKRKEEHAYNEKLSPPRVITSEGEVIFGEYTKGNIPKDALAGVAVSSGIIEGRARVLTKIDDAHIEKGDILVATYTDPSWTPLFVSVSGLVTEIGGMMTHGAVVAREYGMPAVAGVDNATKLIKDGQRIRINGNEGYIEILD</sequence>